<gene>
    <name evidence="1" type="ORF">GWK47_024357</name>
</gene>
<dbReference type="AlphaFoldDB" id="A0A8J5CJA0"/>
<accession>A0A8J5CJA0</accession>
<protein>
    <submittedName>
        <fullName evidence="1">Uncharacterized protein</fullName>
    </submittedName>
</protein>
<evidence type="ECO:0000313" key="2">
    <source>
        <dbReference type="Proteomes" id="UP000770661"/>
    </source>
</evidence>
<dbReference type="Proteomes" id="UP000770661">
    <property type="component" value="Unassembled WGS sequence"/>
</dbReference>
<sequence>MPPTASWQGCIPYPPDRSRLVTVDTEAQAHALLNLKDLDGNPFDIMPDIALNTCTGTISIPPRSCPVDDTEWSECADVLFDILTEDYDAVAVYCYTIPPRGRRSPLPTLPKSLSKGKISLIAFMLPGSTTLLNLTALLHASASPAGVLATLPSTADPLPAVLFVLNLAMLVPRVLQPSRHVPSALFTNRLIIPTFMLNPQSLS</sequence>
<dbReference type="OrthoDB" id="272778at2759"/>
<evidence type="ECO:0000313" key="1">
    <source>
        <dbReference type="EMBL" id="KAG0706294.1"/>
    </source>
</evidence>
<comment type="caution">
    <text evidence="1">The sequence shown here is derived from an EMBL/GenBank/DDBJ whole genome shotgun (WGS) entry which is preliminary data.</text>
</comment>
<name>A0A8J5CJA0_CHIOP</name>
<keyword evidence="2" id="KW-1185">Reference proteome</keyword>
<organism evidence="1 2">
    <name type="scientific">Chionoecetes opilio</name>
    <name type="common">Atlantic snow crab</name>
    <name type="synonym">Cancer opilio</name>
    <dbReference type="NCBI Taxonomy" id="41210"/>
    <lineage>
        <taxon>Eukaryota</taxon>
        <taxon>Metazoa</taxon>
        <taxon>Ecdysozoa</taxon>
        <taxon>Arthropoda</taxon>
        <taxon>Crustacea</taxon>
        <taxon>Multicrustacea</taxon>
        <taxon>Malacostraca</taxon>
        <taxon>Eumalacostraca</taxon>
        <taxon>Eucarida</taxon>
        <taxon>Decapoda</taxon>
        <taxon>Pleocyemata</taxon>
        <taxon>Brachyura</taxon>
        <taxon>Eubrachyura</taxon>
        <taxon>Majoidea</taxon>
        <taxon>Majidae</taxon>
        <taxon>Chionoecetes</taxon>
    </lineage>
</organism>
<reference evidence="1" key="1">
    <citation type="submission" date="2020-07" db="EMBL/GenBank/DDBJ databases">
        <title>The High-quality genome of the commercially important snow crab, Chionoecetes opilio.</title>
        <authorList>
            <person name="Jeong J.-H."/>
            <person name="Ryu S."/>
        </authorList>
    </citation>
    <scope>NUCLEOTIDE SEQUENCE</scope>
    <source>
        <strain evidence="1">MADBK_172401_WGS</strain>
        <tissue evidence="1">Digestive gland</tissue>
    </source>
</reference>
<dbReference type="EMBL" id="JACEEZ010024947">
    <property type="protein sequence ID" value="KAG0706294.1"/>
    <property type="molecule type" value="Genomic_DNA"/>
</dbReference>
<proteinExistence type="predicted"/>